<feature type="coiled-coil region" evidence="3">
    <location>
        <begin position="135"/>
        <end position="162"/>
    </location>
</feature>
<evidence type="ECO:0000313" key="6">
    <source>
        <dbReference type="Proteomes" id="UP000625804"/>
    </source>
</evidence>
<organism evidence="5 6">
    <name type="scientific">Calidifontibacillus erzurumensis</name>
    <dbReference type="NCBI Taxonomy" id="2741433"/>
    <lineage>
        <taxon>Bacteria</taxon>
        <taxon>Bacillati</taxon>
        <taxon>Bacillota</taxon>
        <taxon>Bacilli</taxon>
        <taxon>Bacillales</taxon>
        <taxon>Bacillaceae</taxon>
        <taxon>Calidifontibacillus/Schinkia group</taxon>
        <taxon>Calidifontibacillus</taxon>
    </lineage>
</organism>
<dbReference type="AlphaFoldDB" id="A0A8J8GIT3"/>
<dbReference type="PANTHER" id="PTHR32347">
    <property type="entry name" value="EFFLUX SYSTEM COMPONENT YKNX-RELATED"/>
    <property type="match status" value="1"/>
</dbReference>
<keyword evidence="6" id="KW-1185">Reference proteome</keyword>
<comment type="caution">
    <text evidence="5">The sequence shown here is derived from an EMBL/GenBank/DDBJ whole genome shotgun (WGS) entry which is preliminary data.</text>
</comment>
<gene>
    <name evidence="5" type="ORF">HR057_15275</name>
</gene>
<dbReference type="Gene3D" id="1.10.287.470">
    <property type="entry name" value="Helix hairpin bin"/>
    <property type="match status" value="1"/>
</dbReference>
<dbReference type="Gene3D" id="1.20.1600.10">
    <property type="entry name" value="Outer membrane efflux proteins (OEP)"/>
    <property type="match status" value="1"/>
</dbReference>
<dbReference type="GO" id="GO:0015562">
    <property type="term" value="F:efflux transmembrane transporter activity"/>
    <property type="evidence" value="ECO:0007669"/>
    <property type="project" value="InterPro"/>
</dbReference>
<accession>A0A8J8GIT3</accession>
<dbReference type="SUPFAM" id="SSF111369">
    <property type="entry name" value="HlyD-like secretion proteins"/>
    <property type="match status" value="1"/>
</dbReference>
<keyword evidence="2 3" id="KW-0175">Coiled coil</keyword>
<dbReference type="Pfam" id="PF25881">
    <property type="entry name" value="HH_YBHG"/>
    <property type="match status" value="1"/>
</dbReference>
<reference evidence="5" key="1">
    <citation type="submission" date="2020-06" db="EMBL/GenBank/DDBJ databases">
        <title>A novel thermopfilic bacterium from Erzurum, Turkey.</title>
        <authorList>
            <person name="Adiguzel A."/>
            <person name="Ay H."/>
            <person name="Baltaci M.O."/>
        </authorList>
    </citation>
    <scope>NUCLEOTIDE SEQUENCE</scope>
    <source>
        <strain evidence="5">P2</strain>
    </source>
</reference>
<dbReference type="InterPro" id="IPR050465">
    <property type="entry name" value="UPF0194_transport"/>
</dbReference>
<evidence type="ECO:0000259" key="4">
    <source>
        <dbReference type="Pfam" id="PF25881"/>
    </source>
</evidence>
<proteinExistence type="predicted"/>
<feature type="domain" description="YbhG-like alpha-helical hairpin" evidence="4">
    <location>
        <begin position="110"/>
        <end position="234"/>
    </location>
</feature>
<dbReference type="SUPFAM" id="SSF56954">
    <property type="entry name" value="Outer membrane efflux proteins (OEP)"/>
    <property type="match status" value="1"/>
</dbReference>
<dbReference type="EMBL" id="JABTTE010000028">
    <property type="protein sequence ID" value="NSL53105.1"/>
    <property type="molecule type" value="Genomic_DNA"/>
</dbReference>
<evidence type="ECO:0000313" key="5">
    <source>
        <dbReference type="EMBL" id="NSL53105.1"/>
    </source>
</evidence>
<evidence type="ECO:0000256" key="1">
    <source>
        <dbReference type="ARBA" id="ARBA00004196"/>
    </source>
</evidence>
<dbReference type="Gene3D" id="2.40.50.100">
    <property type="match status" value="2"/>
</dbReference>
<dbReference type="RefSeq" id="WP_173732306.1">
    <property type="nucleotide sequence ID" value="NZ_JABTTE010000028.1"/>
</dbReference>
<evidence type="ECO:0000256" key="3">
    <source>
        <dbReference type="SAM" id="Coils"/>
    </source>
</evidence>
<sequence>MKNLLLLIGLVIIFTTGCSTPVSNFLSKDKDYLILEGDIQNNIISATSTVSGKIIEMNKEQGEPVKKGDVIAVIDGANQRFEVDRLQAVVNMKKAKLEELKAGTRKQQIDQAKAQVRAAKAQLDLLISGSRKEQINQAKNNVAIAEEALKSAQVTYDHLKESYDRSLKLYEEGALPKLDMDNAKYNLETAEKQLTTFKYQLENAKQQLIHLENGPTEQEINAARANYDAAKAQLDLLLSGATEQSIQAAQADLDQSIAQLNQAKNNLNNTKITALASGILISKNFELGDVVNVGSNIADIAIEDDIYVLAYIPNEYLDKIYYNQALIVTTSLGEQTGKVSYIALKHEYVPKDKQSTSDGNCITTKIKVAIDDFNGRLKSGMKAEIKIPLKD</sequence>
<evidence type="ECO:0000256" key="2">
    <source>
        <dbReference type="ARBA" id="ARBA00023054"/>
    </source>
</evidence>
<dbReference type="InterPro" id="IPR059052">
    <property type="entry name" value="HH_YbhG-like"/>
</dbReference>
<dbReference type="PROSITE" id="PS51257">
    <property type="entry name" value="PROKAR_LIPOPROTEIN"/>
    <property type="match status" value="1"/>
</dbReference>
<dbReference type="Gene3D" id="2.40.30.170">
    <property type="match status" value="1"/>
</dbReference>
<protein>
    <submittedName>
        <fullName evidence="5">HlyD family efflux transporter periplasmic adaptor subunit</fullName>
    </submittedName>
</protein>
<dbReference type="Proteomes" id="UP000625804">
    <property type="component" value="Unassembled WGS sequence"/>
</dbReference>
<comment type="subcellular location">
    <subcellularLocation>
        <location evidence="1">Cell envelope</location>
    </subcellularLocation>
</comment>
<dbReference type="PANTHER" id="PTHR32347:SF23">
    <property type="entry name" value="BLL5650 PROTEIN"/>
    <property type="match status" value="1"/>
</dbReference>
<name>A0A8J8GIT3_9BACI</name>
<feature type="coiled-coil region" evidence="3">
    <location>
        <begin position="246"/>
        <end position="273"/>
    </location>
</feature>
<dbReference type="GO" id="GO:0030313">
    <property type="term" value="C:cell envelope"/>
    <property type="evidence" value="ECO:0007669"/>
    <property type="project" value="UniProtKB-SubCell"/>
</dbReference>